<proteinExistence type="predicted"/>
<evidence type="ECO:0000313" key="3">
    <source>
        <dbReference type="Proteomes" id="UP000467201"/>
    </source>
</evidence>
<feature type="compositionally biased region" description="Polar residues" evidence="1">
    <location>
        <begin position="1"/>
        <end position="13"/>
    </location>
</feature>
<sequence>MRRANTPATSTAGRTAEWARRGGQVEAGHVEGGLMLIGPSPKLHEIRGILSNLNGQ</sequence>
<feature type="region of interest" description="Disordered" evidence="1">
    <location>
        <begin position="1"/>
        <end position="21"/>
    </location>
</feature>
<protein>
    <submittedName>
        <fullName evidence="2">Uncharacterized protein</fullName>
    </submittedName>
</protein>
<reference evidence="2 3" key="1">
    <citation type="journal article" date="2019" name="Emerg. Microbes Infect.">
        <title>Comprehensive subspecies identification of 175 nontuberculous mycobacteria species based on 7547 genomic profiles.</title>
        <authorList>
            <person name="Matsumoto Y."/>
            <person name="Kinjo T."/>
            <person name="Motooka D."/>
            <person name="Nabeya D."/>
            <person name="Jung N."/>
            <person name="Uechi K."/>
            <person name="Horii T."/>
            <person name="Iida T."/>
            <person name="Fujita J."/>
            <person name="Nakamura S."/>
        </authorList>
    </citation>
    <scope>NUCLEOTIDE SEQUENCE [LARGE SCALE GENOMIC DNA]</scope>
    <source>
        <strain evidence="2 3">JCM 12405</strain>
    </source>
</reference>
<dbReference type="Proteomes" id="UP000467201">
    <property type="component" value="Chromosome"/>
</dbReference>
<evidence type="ECO:0000313" key="2">
    <source>
        <dbReference type="EMBL" id="BBZ09793.1"/>
    </source>
</evidence>
<name>A0A7I7W092_9MYCO</name>
<organism evidence="2 3">
    <name type="scientific">Mycolicibacterium doricum</name>
    <dbReference type="NCBI Taxonomy" id="126673"/>
    <lineage>
        <taxon>Bacteria</taxon>
        <taxon>Bacillati</taxon>
        <taxon>Actinomycetota</taxon>
        <taxon>Actinomycetes</taxon>
        <taxon>Mycobacteriales</taxon>
        <taxon>Mycobacteriaceae</taxon>
        <taxon>Mycolicibacterium</taxon>
    </lineage>
</organism>
<dbReference type="AlphaFoldDB" id="A0A7I7W092"/>
<accession>A0A7I7W092</accession>
<dbReference type="EMBL" id="AP022605">
    <property type="protein sequence ID" value="BBZ09793.1"/>
    <property type="molecule type" value="Genomic_DNA"/>
</dbReference>
<dbReference type="KEGG" id="mdr:MDOR_39620"/>
<gene>
    <name evidence="2" type="ORF">MDOR_39620</name>
</gene>
<evidence type="ECO:0000256" key="1">
    <source>
        <dbReference type="SAM" id="MobiDB-lite"/>
    </source>
</evidence>